<evidence type="ECO:0000256" key="4">
    <source>
        <dbReference type="SAM" id="Phobius"/>
    </source>
</evidence>
<keyword evidence="4" id="KW-0812">Transmembrane</keyword>
<feature type="transmembrane region" description="Helical" evidence="4">
    <location>
        <begin position="137"/>
        <end position="156"/>
    </location>
</feature>
<evidence type="ECO:0000256" key="3">
    <source>
        <dbReference type="ARBA" id="ARBA00047594"/>
    </source>
</evidence>
<dbReference type="AlphaFoldDB" id="A0A1V4T536"/>
<dbReference type="GO" id="GO:0050380">
    <property type="term" value="F:undecaprenyl-diphosphatase activity"/>
    <property type="evidence" value="ECO:0007669"/>
    <property type="project" value="UniProtKB-EC"/>
</dbReference>
<proteinExistence type="predicted"/>
<feature type="transmembrane region" description="Helical" evidence="4">
    <location>
        <begin position="192"/>
        <end position="212"/>
    </location>
</feature>
<dbReference type="PANTHER" id="PTHR14969:SF13">
    <property type="entry name" value="AT30094P"/>
    <property type="match status" value="1"/>
</dbReference>
<dbReference type="InterPro" id="IPR000326">
    <property type="entry name" value="PAP2/HPO"/>
</dbReference>
<protein>
    <recommendedName>
        <fullName evidence="1">undecaprenyl-diphosphate phosphatase</fullName>
        <ecNumber evidence="1">3.6.1.27</ecNumber>
    </recommendedName>
    <alternativeName>
        <fullName evidence="2">Undecaprenyl pyrophosphate phosphatase</fullName>
    </alternativeName>
</protein>
<keyword evidence="7" id="KW-1185">Reference proteome</keyword>
<feature type="transmembrane region" description="Helical" evidence="4">
    <location>
        <begin position="227"/>
        <end position="245"/>
    </location>
</feature>
<feature type="domain" description="Phosphatidic acid phosphatase type 2/haloperoxidase" evidence="5">
    <location>
        <begin position="65"/>
        <end position="177"/>
    </location>
</feature>
<comment type="catalytic activity">
    <reaction evidence="3">
        <text>di-trans,octa-cis-undecaprenyl diphosphate + H2O = di-trans,octa-cis-undecaprenyl phosphate + phosphate + H(+)</text>
        <dbReference type="Rhea" id="RHEA:28094"/>
        <dbReference type="ChEBI" id="CHEBI:15377"/>
        <dbReference type="ChEBI" id="CHEBI:15378"/>
        <dbReference type="ChEBI" id="CHEBI:43474"/>
        <dbReference type="ChEBI" id="CHEBI:58405"/>
        <dbReference type="ChEBI" id="CHEBI:60392"/>
        <dbReference type="EC" id="3.6.1.27"/>
    </reaction>
</comment>
<keyword evidence="4" id="KW-0472">Membrane</keyword>
<keyword evidence="4" id="KW-1133">Transmembrane helix</keyword>
<dbReference type="STRING" id="64969.SAMN02745127_02938"/>
<evidence type="ECO:0000256" key="1">
    <source>
        <dbReference type="ARBA" id="ARBA00012374"/>
    </source>
</evidence>
<evidence type="ECO:0000259" key="5">
    <source>
        <dbReference type="SMART" id="SM00014"/>
    </source>
</evidence>
<dbReference type="Pfam" id="PF01569">
    <property type="entry name" value="PAP2"/>
    <property type="match status" value="1"/>
</dbReference>
<dbReference type="Gene3D" id="1.20.144.10">
    <property type="entry name" value="Phosphatidic acid phosphatase type 2/haloperoxidase"/>
    <property type="match status" value="1"/>
</dbReference>
<reference evidence="6 7" key="1">
    <citation type="submission" date="2017-01" db="EMBL/GenBank/DDBJ databases">
        <title>Genome Sequencing of a Marine Spirillum, Oceanospirillum multiglobuliferum ATCC 33336, from Japan.</title>
        <authorList>
            <person name="Carney J.G."/>
            <person name="Trachtenberg A.M."/>
            <person name="Rheaume B.A."/>
            <person name="Linnane J.D."/>
            <person name="Pitts N.L."/>
            <person name="Mykles D.L."/>
            <person name="Maclea K.S."/>
        </authorList>
    </citation>
    <scope>NUCLEOTIDE SEQUENCE [LARGE SCALE GENOMIC DNA]</scope>
    <source>
        <strain evidence="6 7">ATCC 33336</strain>
    </source>
</reference>
<organism evidence="6 7">
    <name type="scientific">Oceanospirillum multiglobuliferum</name>
    <dbReference type="NCBI Taxonomy" id="64969"/>
    <lineage>
        <taxon>Bacteria</taxon>
        <taxon>Pseudomonadati</taxon>
        <taxon>Pseudomonadota</taxon>
        <taxon>Gammaproteobacteria</taxon>
        <taxon>Oceanospirillales</taxon>
        <taxon>Oceanospirillaceae</taxon>
        <taxon>Oceanospirillum</taxon>
    </lineage>
</organism>
<dbReference type="SUPFAM" id="SSF48317">
    <property type="entry name" value="Acid phosphatase/Vanadium-dependent haloperoxidase"/>
    <property type="match status" value="1"/>
</dbReference>
<evidence type="ECO:0000313" key="7">
    <source>
        <dbReference type="Proteomes" id="UP000191418"/>
    </source>
</evidence>
<accession>A0A1V4T536</accession>
<feature type="transmembrane region" description="Helical" evidence="4">
    <location>
        <begin position="112"/>
        <end position="130"/>
    </location>
</feature>
<comment type="caution">
    <text evidence="6">The sequence shown here is derived from an EMBL/GenBank/DDBJ whole genome shotgun (WGS) entry which is preliminary data.</text>
</comment>
<dbReference type="InterPro" id="IPR036938">
    <property type="entry name" value="PAP2/HPO_sf"/>
</dbReference>
<dbReference type="Proteomes" id="UP000191418">
    <property type="component" value="Unassembled WGS sequence"/>
</dbReference>
<evidence type="ECO:0000256" key="2">
    <source>
        <dbReference type="ARBA" id="ARBA00032707"/>
    </source>
</evidence>
<dbReference type="PANTHER" id="PTHR14969">
    <property type="entry name" value="SPHINGOSINE-1-PHOSPHATE PHOSPHOHYDROLASE"/>
    <property type="match status" value="1"/>
</dbReference>
<dbReference type="EMBL" id="MTSM01000014">
    <property type="protein sequence ID" value="OPX55050.1"/>
    <property type="molecule type" value="Genomic_DNA"/>
</dbReference>
<feature type="transmembrane region" description="Helical" evidence="4">
    <location>
        <begin position="37"/>
        <end position="57"/>
    </location>
</feature>
<feature type="transmembrane region" description="Helical" evidence="4">
    <location>
        <begin position="64"/>
        <end position="82"/>
    </location>
</feature>
<dbReference type="CDD" id="cd01610">
    <property type="entry name" value="PAP2_like"/>
    <property type="match status" value="1"/>
</dbReference>
<dbReference type="EC" id="3.6.1.27" evidence="1"/>
<name>A0A1V4T536_9GAMM</name>
<gene>
    <name evidence="6" type="ORF">BTE48_11270</name>
</gene>
<feature type="transmembrane region" description="Helical" evidence="4">
    <location>
        <begin position="162"/>
        <end position="180"/>
    </location>
</feature>
<dbReference type="SMART" id="SM00014">
    <property type="entry name" value="acidPPc"/>
    <property type="match status" value="1"/>
</dbReference>
<sequence>MVAAVLFLFSALTLVPQVNMPAFLFLNSTFSLLPDAFWAHITNLGDTLQAIALFSIIMYKRPDFVISTLLWGLVCALIIQGFKHGLDLPRPNVALDHSLFHLIGEGRDSPSMPSGHTATGMFFVALLATTSQSTKAFLAWVGLGVLVGLSRVAIGVHWPADVAVGAFVGWITGFYGQQLTQKWFGDYRQYKTLTKALVFLPFICIPYLLWGYELSYSDLFFVAESKGLFLAISVLGTLIYLRNLLPQKTN</sequence>
<evidence type="ECO:0000313" key="6">
    <source>
        <dbReference type="EMBL" id="OPX55050.1"/>
    </source>
</evidence>